<dbReference type="PANTHER" id="PTHR43140:SF1">
    <property type="entry name" value="TYPE I RESTRICTION ENZYME ECOKI SPECIFICITY SUBUNIT"/>
    <property type="match status" value="1"/>
</dbReference>
<reference evidence="3 4" key="1">
    <citation type="submission" date="2020-09" db="EMBL/GenBank/DDBJ databases">
        <title>Actinomycete isolated from the Camponotus japonicus Mayr.</title>
        <authorList>
            <person name="Gong X."/>
        </authorList>
    </citation>
    <scope>NUCLEOTIDE SEQUENCE [LARGE SCALE GENOMIC DNA]</scope>
    <source>
        <strain evidence="3 4">2C-HV3</strain>
    </source>
</reference>
<comment type="caution">
    <text evidence="3">The sequence shown here is derived from an EMBL/GenBank/DDBJ whole genome shotgun (WGS) entry which is preliminary data.</text>
</comment>
<name>A0ABR8L9M0_9ACTN</name>
<dbReference type="PANTHER" id="PTHR43140">
    <property type="entry name" value="TYPE-1 RESTRICTION ENZYME ECOKI SPECIFICITY PROTEIN"/>
    <property type="match status" value="1"/>
</dbReference>
<sequence>MTEQRIKYLCRVVDRRAGHDQPPLLAVSIHHGVVRRDTLTDDLPRAEDLSNYKLCEPGDIVLNRMRAFQGAIGISPQRGLVSPDYLVLRPEPNVDAGYLHHLFRSSWFVGEMVSRLRGIGNTESGAVRTPRINPEDLGDISAELPDLDEQRRIADFLDSEIARIDRLIQWRAHQHDSLEELTLRIIDDAIEGFQEPPMVRLGYVAHIQSGVTVDGNRQQASDAITLPYLRVANVQAGYVELSNVAEITVPRRTAAASRLKAGDVLMTEGGDLDKLGRGTVWYGEIENCLHQNHIFAVRTSKDLLTPEYLAILTRASIARQHFESTGVKTTNLASTSSSKIRDFRIPLPGMSEQRAAVKEVDSKLTAVSQFECQIARQLKLLAERRQALITAAVTRQIDVTNARSFPSFGGASA</sequence>
<dbReference type="CDD" id="cd17253">
    <property type="entry name" value="RMtype1_S_Eco933I-TRD2-CR2_like"/>
    <property type="match status" value="1"/>
</dbReference>
<dbReference type="Proteomes" id="UP000653231">
    <property type="component" value="Unassembled WGS sequence"/>
</dbReference>
<protein>
    <recommendedName>
        <fullName evidence="5">Type I restriction modification DNA specificity domain-containing protein</fullName>
    </recommendedName>
</protein>
<dbReference type="RefSeq" id="WP_191053645.1">
    <property type="nucleotide sequence ID" value="NZ_JACXRZ010000019.1"/>
</dbReference>
<keyword evidence="4" id="KW-1185">Reference proteome</keyword>
<keyword evidence="1" id="KW-0680">Restriction system</keyword>
<dbReference type="EMBL" id="JACXRZ010000019">
    <property type="protein sequence ID" value="MBD3146320.1"/>
    <property type="molecule type" value="Genomic_DNA"/>
</dbReference>
<evidence type="ECO:0000256" key="2">
    <source>
        <dbReference type="ARBA" id="ARBA00023125"/>
    </source>
</evidence>
<dbReference type="InterPro" id="IPR044946">
    <property type="entry name" value="Restrct_endonuc_typeI_TRD_sf"/>
</dbReference>
<organism evidence="3 4">
    <name type="scientific">Microbispora bryophytorum subsp. camponoti</name>
    <dbReference type="NCBI Taxonomy" id="1677852"/>
    <lineage>
        <taxon>Bacteria</taxon>
        <taxon>Bacillati</taxon>
        <taxon>Actinomycetota</taxon>
        <taxon>Actinomycetes</taxon>
        <taxon>Streptosporangiales</taxon>
        <taxon>Streptosporangiaceae</taxon>
        <taxon>Microbispora</taxon>
    </lineage>
</organism>
<proteinExistence type="predicted"/>
<gene>
    <name evidence="3" type="ORF">IEQ31_24465</name>
</gene>
<accession>A0ABR8L9M0</accession>
<dbReference type="Gene3D" id="3.90.220.20">
    <property type="entry name" value="DNA methylase specificity domains"/>
    <property type="match status" value="2"/>
</dbReference>
<evidence type="ECO:0000256" key="1">
    <source>
        <dbReference type="ARBA" id="ARBA00022747"/>
    </source>
</evidence>
<evidence type="ECO:0000313" key="3">
    <source>
        <dbReference type="EMBL" id="MBD3146320.1"/>
    </source>
</evidence>
<keyword evidence="2" id="KW-0238">DNA-binding</keyword>
<evidence type="ECO:0008006" key="5">
    <source>
        <dbReference type="Google" id="ProtNLM"/>
    </source>
</evidence>
<evidence type="ECO:0000313" key="4">
    <source>
        <dbReference type="Proteomes" id="UP000653231"/>
    </source>
</evidence>
<dbReference type="SUPFAM" id="SSF116734">
    <property type="entry name" value="DNA methylase specificity domain"/>
    <property type="match status" value="2"/>
</dbReference>
<dbReference type="InterPro" id="IPR051212">
    <property type="entry name" value="Type-I_RE_S_subunit"/>
</dbReference>